<evidence type="ECO:0000313" key="3">
    <source>
        <dbReference type="EMBL" id="CAA2990710.1"/>
    </source>
</evidence>
<comment type="caution">
    <text evidence="3">The sequence shown here is derived from an EMBL/GenBank/DDBJ whole genome shotgun (WGS) entry which is preliminary data.</text>
</comment>
<dbReference type="AlphaFoldDB" id="A0A8S0SCY6"/>
<proteinExistence type="predicted"/>
<evidence type="ECO:0000256" key="2">
    <source>
        <dbReference type="SAM" id="MobiDB-lite"/>
    </source>
</evidence>
<sequence>MAVLPPLSHRSSSSRSLRPSAPLLPAMIMHDHEDFPGMPRRLSSTLPTVKRGGVQEEQLINESEAGEERLVLLLTRKLEKLRQDKARSQNEMEAENESMVLQLSKQLSALAHPSSFGDPASLQAQLHNNQQRNEHLEDQLKRSQHLNDQYKQELISLRARLGLSTSDPLLLTSSIAIPGVTTEGETTAGNTPFGSFGNHVAPPPSLATSFADVRHLNPMKVLAHD</sequence>
<keyword evidence="4" id="KW-1185">Reference proteome</keyword>
<keyword evidence="1" id="KW-0175">Coiled coil</keyword>
<name>A0A8S0SCY6_OLEEU</name>
<accession>A0A8S0SCY6</accession>
<evidence type="ECO:0000313" key="4">
    <source>
        <dbReference type="Proteomes" id="UP000594638"/>
    </source>
</evidence>
<feature type="region of interest" description="Disordered" evidence="2">
    <location>
        <begin position="1"/>
        <end position="20"/>
    </location>
</feature>
<protein>
    <submittedName>
        <fullName evidence="3">Uncharacterized protein</fullName>
    </submittedName>
</protein>
<dbReference type="Gramene" id="OE9A031497T1">
    <property type="protein sequence ID" value="OE9A031497C1"/>
    <property type="gene ID" value="OE9A031497"/>
</dbReference>
<evidence type="ECO:0000256" key="1">
    <source>
        <dbReference type="SAM" id="Coils"/>
    </source>
</evidence>
<dbReference type="EMBL" id="CACTIH010004370">
    <property type="protein sequence ID" value="CAA2990710.1"/>
    <property type="molecule type" value="Genomic_DNA"/>
</dbReference>
<gene>
    <name evidence="3" type="ORF">OLEA9_A031497</name>
</gene>
<reference evidence="3 4" key="1">
    <citation type="submission" date="2019-12" db="EMBL/GenBank/DDBJ databases">
        <authorList>
            <person name="Alioto T."/>
            <person name="Alioto T."/>
            <person name="Gomez Garrido J."/>
        </authorList>
    </citation>
    <scope>NUCLEOTIDE SEQUENCE [LARGE SCALE GENOMIC DNA]</scope>
</reference>
<feature type="coiled-coil region" evidence="1">
    <location>
        <begin position="71"/>
        <end position="98"/>
    </location>
</feature>
<feature type="coiled-coil region" evidence="1">
    <location>
        <begin position="126"/>
        <end position="160"/>
    </location>
</feature>
<organism evidence="3 4">
    <name type="scientific">Olea europaea subsp. europaea</name>
    <dbReference type="NCBI Taxonomy" id="158383"/>
    <lineage>
        <taxon>Eukaryota</taxon>
        <taxon>Viridiplantae</taxon>
        <taxon>Streptophyta</taxon>
        <taxon>Embryophyta</taxon>
        <taxon>Tracheophyta</taxon>
        <taxon>Spermatophyta</taxon>
        <taxon>Magnoliopsida</taxon>
        <taxon>eudicotyledons</taxon>
        <taxon>Gunneridae</taxon>
        <taxon>Pentapetalae</taxon>
        <taxon>asterids</taxon>
        <taxon>lamiids</taxon>
        <taxon>Lamiales</taxon>
        <taxon>Oleaceae</taxon>
        <taxon>Oleeae</taxon>
        <taxon>Olea</taxon>
    </lineage>
</organism>
<dbReference type="Proteomes" id="UP000594638">
    <property type="component" value="Unassembled WGS sequence"/>
</dbReference>